<reference evidence="7" key="1">
    <citation type="submission" date="2021-02" db="EMBL/GenBank/DDBJ databases">
        <authorList>
            <person name="Nowell W R."/>
        </authorList>
    </citation>
    <scope>NUCLEOTIDE SEQUENCE</scope>
</reference>
<dbReference type="InterPro" id="IPR027417">
    <property type="entry name" value="P-loop_NTPase"/>
</dbReference>
<feature type="compositionally biased region" description="Acidic residues" evidence="6">
    <location>
        <begin position="114"/>
        <end position="124"/>
    </location>
</feature>
<accession>A0A8S3JZM2</accession>
<keyword evidence="3 5" id="KW-0378">Hydrolase</keyword>
<dbReference type="PANTHER" id="PTHR21231:SF7">
    <property type="entry name" value="GPN-LOOP GTPASE 3"/>
    <property type="match status" value="1"/>
</dbReference>
<dbReference type="GO" id="GO:0003924">
    <property type="term" value="F:GTPase activity"/>
    <property type="evidence" value="ECO:0007669"/>
    <property type="project" value="TreeGrafter"/>
</dbReference>
<dbReference type="GO" id="GO:0005525">
    <property type="term" value="F:GTP binding"/>
    <property type="evidence" value="ECO:0007669"/>
    <property type="project" value="UniProtKB-KW"/>
</dbReference>
<evidence type="ECO:0000256" key="6">
    <source>
        <dbReference type="SAM" id="MobiDB-lite"/>
    </source>
</evidence>
<name>A0A8S3JZM2_9BILA</name>
<proteinExistence type="inferred from homology"/>
<dbReference type="EMBL" id="CAJOBI010356621">
    <property type="protein sequence ID" value="CAF5224219.1"/>
    <property type="molecule type" value="Genomic_DNA"/>
</dbReference>
<organism evidence="7 8">
    <name type="scientific">Rotaria magnacalcarata</name>
    <dbReference type="NCBI Taxonomy" id="392030"/>
    <lineage>
        <taxon>Eukaryota</taxon>
        <taxon>Metazoa</taxon>
        <taxon>Spiralia</taxon>
        <taxon>Gnathifera</taxon>
        <taxon>Rotifera</taxon>
        <taxon>Eurotatoria</taxon>
        <taxon>Bdelloidea</taxon>
        <taxon>Philodinida</taxon>
        <taxon>Philodinidae</taxon>
        <taxon>Rotaria</taxon>
    </lineage>
</organism>
<dbReference type="Gene3D" id="3.40.50.300">
    <property type="entry name" value="P-loop containing nucleotide triphosphate hydrolases"/>
    <property type="match status" value="1"/>
</dbReference>
<dbReference type="PANTHER" id="PTHR21231">
    <property type="entry name" value="XPA-BINDING PROTEIN 1-RELATED"/>
    <property type="match status" value="1"/>
</dbReference>
<evidence type="ECO:0000256" key="3">
    <source>
        <dbReference type="ARBA" id="ARBA00022801"/>
    </source>
</evidence>
<dbReference type="InterPro" id="IPR004130">
    <property type="entry name" value="Gpn"/>
</dbReference>
<dbReference type="Proteomes" id="UP000676336">
    <property type="component" value="Unassembled WGS sequence"/>
</dbReference>
<keyword evidence="2 5" id="KW-0547">Nucleotide-binding</keyword>
<dbReference type="Pfam" id="PF03029">
    <property type="entry name" value="ATP_bind_1"/>
    <property type="match status" value="1"/>
</dbReference>
<evidence type="ECO:0000313" key="8">
    <source>
        <dbReference type="Proteomes" id="UP000676336"/>
    </source>
</evidence>
<gene>
    <name evidence="7" type="ORF">SMN809_LOCUS83695</name>
</gene>
<sequence length="124" mass="14345">MLTALSSMIQLETPFIHVLSKVDVLSKRDKKRLKKFTDPDVYQLANSELSNKFLGRYSQLNKAIASVIYDYSLVKFFALDMSKEDSITNLLDEIDLSIQYGEDFDVKEPKEIEDNAQDEFHDDE</sequence>
<comment type="similarity">
    <text evidence="1 5">Belongs to the GPN-loop GTPase family.</text>
</comment>
<comment type="subunit">
    <text evidence="5">Binds to RNA polymerase II (RNAPII).</text>
</comment>
<comment type="function">
    <text evidence="5">Small GTPase required for proper nuclear import of RNA polymerase II and III (RNAPII and RNAPIII). May act at an RNAP assembly step prior to nuclear import.</text>
</comment>
<evidence type="ECO:0000313" key="7">
    <source>
        <dbReference type="EMBL" id="CAF5224219.1"/>
    </source>
</evidence>
<evidence type="ECO:0000256" key="1">
    <source>
        <dbReference type="ARBA" id="ARBA00005290"/>
    </source>
</evidence>
<protein>
    <recommendedName>
        <fullName evidence="5">GPN-loop GTPase 3</fullName>
    </recommendedName>
</protein>
<comment type="caution">
    <text evidence="7">The sequence shown here is derived from an EMBL/GenBank/DDBJ whole genome shotgun (WGS) entry which is preliminary data.</text>
</comment>
<evidence type="ECO:0000256" key="4">
    <source>
        <dbReference type="ARBA" id="ARBA00023134"/>
    </source>
</evidence>
<evidence type="ECO:0000256" key="2">
    <source>
        <dbReference type="ARBA" id="ARBA00022741"/>
    </source>
</evidence>
<evidence type="ECO:0000256" key="5">
    <source>
        <dbReference type="RuleBase" id="RU365059"/>
    </source>
</evidence>
<keyword evidence="4 5" id="KW-0342">GTP-binding</keyword>
<dbReference type="AlphaFoldDB" id="A0A8S3JZM2"/>
<feature type="region of interest" description="Disordered" evidence="6">
    <location>
        <begin position="105"/>
        <end position="124"/>
    </location>
</feature>